<gene>
    <name evidence="2" type="ORF">SFMTTN_1608</name>
</gene>
<keyword evidence="3" id="KW-1185">Reference proteome</keyword>
<dbReference type="EMBL" id="BGOW01000014">
    <property type="protein sequence ID" value="GBL45797.1"/>
    <property type="molecule type" value="Genomic_DNA"/>
</dbReference>
<keyword evidence="1" id="KW-1133">Transmembrane helix</keyword>
<dbReference type="AlphaFoldDB" id="A0A401JE01"/>
<accession>A0A401JE01</accession>
<protein>
    <submittedName>
        <fullName evidence="2">Probable transmembrane protein</fullName>
    </submittedName>
</protein>
<organism evidence="2 3">
    <name type="scientific">Sulfuriferula multivorans</name>
    <dbReference type="NCBI Taxonomy" id="1559896"/>
    <lineage>
        <taxon>Bacteria</taxon>
        <taxon>Pseudomonadati</taxon>
        <taxon>Pseudomonadota</taxon>
        <taxon>Betaproteobacteria</taxon>
        <taxon>Nitrosomonadales</taxon>
        <taxon>Sulfuricellaceae</taxon>
        <taxon>Sulfuriferula</taxon>
    </lineage>
</organism>
<reference evidence="2 3" key="1">
    <citation type="journal article" date="2019" name="Front. Microbiol.">
        <title>Genomes of Neutrophilic Sulfur-Oxidizing Chemolithoautotrophs Representing 9 Proteobacterial Species From 8 Genera.</title>
        <authorList>
            <person name="Watanabe T."/>
            <person name="Kojima H."/>
            <person name="Umezawa K."/>
            <person name="Hori C."/>
            <person name="Takasuka T.E."/>
            <person name="Kato Y."/>
            <person name="Fukui M."/>
        </authorList>
    </citation>
    <scope>NUCLEOTIDE SEQUENCE [LARGE SCALE GENOMIC DNA]</scope>
    <source>
        <strain evidence="2 3">TTN</strain>
    </source>
</reference>
<dbReference type="InterPro" id="IPR021344">
    <property type="entry name" value="DUF2970"/>
</dbReference>
<keyword evidence="1" id="KW-0472">Membrane</keyword>
<proteinExistence type="predicted"/>
<keyword evidence="1 2" id="KW-0812">Transmembrane</keyword>
<feature type="transmembrane region" description="Helical" evidence="1">
    <location>
        <begin position="56"/>
        <end position="78"/>
    </location>
</feature>
<dbReference type="OrthoDB" id="8657357at2"/>
<dbReference type="Pfam" id="PF11174">
    <property type="entry name" value="DUF2970"/>
    <property type="match status" value="1"/>
</dbReference>
<evidence type="ECO:0000256" key="1">
    <source>
        <dbReference type="SAM" id="Phobius"/>
    </source>
</evidence>
<evidence type="ECO:0000313" key="3">
    <source>
        <dbReference type="Proteomes" id="UP000286806"/>
    </source>
</evidence>
<evidence type="ECO:0000313" key="2">
    <source>
        <dbReference type="EMBL" id="GBL45797.1"/>
    </source>
</evidence>
<name>A0A401JE01_9PROT</name>
<dbReference type="Proteomes" id="UP000286806">
    <property type="component" value="Unassembled WGS sequence"/>
</dbReference>
<sequence>MHKPSQQTIRAHVVEDGQRKTLSGWRAAKTVFWSFLGIRRKSDYQSDVTHLKPVQVIVAGLIGAALLVGAILFLVYLVTK</sequence>
<comment type="caution">
    <text evidence="2">The sequence shown here is derived from an EMBL/GenBank/DDBJ whole genome shotgun (WGS) entry which is preliminary data.</text>
</comment>